<dbReference type="EMBL" id="UGMA01000005">
    <property type="protein sequence ID" value="STU63093.1"/>
    <property type="molecule type" value="Genomic_DNA"/>
</dbReference>
<accession>A0A377Z860</accession>
<organism evidence="1 2">
    <name type="scientific">Klebsiella pneumoniae subsp. pneumoniae</name>
    <dbReference type="NCBI Taxonomy" id="72407"/>
    <lineage>
        <taxon>Bacteria</taxon>
        <taxon>Pseudomonadati</taxon>
        <taxon>Pseudomonadota</taxon>
        <taxon>Gammaproteobacteria</taxon>
        <taxon>Enterobacterales</taxon>
        <taxon>Enterobacteriaceae</taxon>
        <taxon>Klebsiella/Raoultella group</taxon>
        <taxon>Klebsiella</taxon>
        <taxon>Klebsiella pneumoniae complex</taxon>
    </lineage>
</organism>
<proteinExistence type="predicted"/>
<name>A0A377Z860_KLEPN</name>
<reference evidence="1 2" key="1">
    <citation type="submission" date="2018-06" db="EMBL/GenBank/DDBJ databases">
        <authorList>
            <consortium name="Pathogen Informatics"/>
            <person name="Doyle S."/>
        </authorList>
    </citation>
    <scope>NUCLEOTIDE SEQUENCE [LARGE SCALE GENOMIC DNA]</scope>
    <source>
        <strain evidence="1 2">NCTC9504</strain>
    </source>
</reference>
<sequence>MSEFNPPLGSSDPSVFEDNVKRLDKLVNGPATEVPDRSGEPLDSWREMMERNDEIRQNLIPLSRQYMTIEAAQADIANVPDGSTTYVRSTEERFLAQEFINKSGTLTATGRKLPSYELIKPIVSLIESVLYAENNEYARSSADSAILDKNRRWLLQWRGDELLLKNAEVEGFLKTNDLLVEGAVSFNEAKITDLKATSVDVDNIKIGGISVPVELVVPDEYMRSPADSAIMDNDHRWLLYWEGDKLNLKNLYVKNNVSTACIEFLEPDEYARVPYLELTLDKNLRIYRTVDDAGHVVISGVRINPDPHDRDSYEVFEDSGKLYRISKATSIRELIDSSPDNSDVQNAPDIFTFKSTRDETVIGNRWFSSYEPYKPAAYFGRRAIVGFGHSFMANPRFLRTLSDLTGLPTYNFGRSGGLSRTVALREGAYTVSYTPVGGSIPASGSVALTPADPGVLQVVGNASLTEVVKGNIAGVDGSLAWDGTTLTFTRENNGTAVPVSKPEPFIYYPYTIDSTNTVASGVRYDDHGDAINLLWVGRNNATQQGQILSDVKAIIGNLTAHHKRFVLLPEFQMASETKTTYGNGNILWLNRELKKMAPNNYCEIDGIDLLANFNAHYNPAYAQDVADIANGITPTSLRQDSLHPSQTLQANALYIGADVNAQFVYQFLLKKGWL</sequence>
<keyword evidence="1" id="KW-0966">Cell projection</keyword>
<evidence type="ECO:0000313" key="1">
    <source>
        <dbReference type="EMBL" id="STU63093.1"/>
    </source>
</evidence>
<evidence type="ECO:0000313" key="2">
    <source>
        <dbReference type="Proteomes" id="UP000254020"/>
    </source>
</evidence>
<keyword evidence="1" id="KW-0282">Flagellum</keyword>
<keyword evidence="1" id="KW-0969">Cilium</keyword>
<gene>
    <name evidence="1" type="ORF">NCTC9504_01794</name>
</gene>
<dbReference type="AlphaFoldDB" id="A0A377Z860"/>
<protein>
    <submittedName>
        <fullName evidence="1">Flagellar biosynthesis, cell-distal portion of basal-body rod</fullName>
    </submittedName>
</protein>
<dbReference type="Proteomes" id="UP000254020">
    <property type="component" value="Unassembled WGS sequence"/>
</dbReference>